<dbReference type="HOGENOM" id="CLU_578397_0_0_10"/>
<feature type="transmembrane region" description="Helical" evidence="1">
    <location>
        <begin position="171"/>
        <end position="198"/>
    </location>
</feature>
<keyword evidence="3" id="KW-1185">Reference proteome</keyword>
<organism evidence="2 3">
    <name type="scientific">Bacteroides nordii CL02T12C05</name>
    <dbReference type="NCBI Taxonomy" id="997884"/>
    <lineage>
        <taxon>Bacteria</taxon>
        <taxon>Pseudomonadati</taxon>
        <taxon>Bacteroidota</taxon>
        <taxon>Bacteroidia</taxon>
        <taxon>Bacteroidales</taxon>
        <taxon>Bacteroidaceae</taxon>
        <taxon>Bacteroides</taxon>
    </lineage>
</organism>
<feature type="transmembrane region" description="Helical" evidence="1">
    <location>
        <begin position="262"/>
        <end position="281"/>
    </location>
</feature>
<dbReference type="RefSeq" id="WP_007483038.1">
    <property type="nucleotide sequence ID" value="NZ_JH724314.1"/>
</dbReference>
<feature type="transmembrane region" description="Helical" evidence="1">
    <location>
        <begin position="210"/>
        <end position="230"/>
    </location>
</feature>
<protein>
    <recommendedName>
        <fullName evidence="4">Glycosyltransferase RgtA/B/C/D-like domain-containing protein</fullName>
    </recommendedName>
</protein>
<name>I9SF43_9BACE</name>
<feature type="transmembrane region" description="Helical" evidence="1">
    <location>
        <begin position="138"/>
        <end position="159"/>
    </location>
</feature>
<keyword evidence="1" id="KW-0472">Membrane</keyword>
<feature type="transmembrane region" description="Helical" evidence="1">
    <location>
        <begin position="12"/>
        <end position="31"/>
    </location>
</feature>
<dbReference type="PATRIC" id="fig|997884.3.peg.268"/>
<accession>I9SF43</accession>
<feature type="transmembrane region" description="Helical" evidence="1">
    <location>
        <begin position="326"/>
        <end position="346"/>
    </location>
</feature>
<comment type="caution">
    <text evidence="2">The sequence shown here is derived from an EMBL/GenBank/DDBJ whole genome shotgun (WGS) entry which is preliminary data.</text>
</comment>
<dbReference type="eggNOG" id="ENOG5030JFM">
    <property type="taxonomic scope" value="Bacteria"/>
</dbReference>
<evidence type="ECO:0000313" key="2">
    <source>
        <dbReference type="EMBL" id="EIY54536.1"/>
    </source>
</evidence>
<dbReference type="AlphaFoldDB" id="I9SF43"/>
<dbReference type="Proteomes" id="UP000003089">
    <property type="component" value="Unassembled WGS sequence"/>
</dbReference>
<evidence type="ECO:0008006" key="4">
    <source>
        <dbReference type="Google" id="ProtNLM"/>
    </source>
</evidence>
<feature type="transmembrane region" description="Helical" evidence="1">
    <location>
        <begin position="302"/>
        <end position="320"/>
    </location>
</feature>
<feature type="transmembrane region" description="Helical" evidence="1">
    <location>
        <begin position="115"/>
        <end position="131"/>
    </location>
</feature>
<feature type="transmembrane region" description="Helical" evidence="1">
    <location>
        <begin position="51"/>
        <end position="71"/>
    </location>
</feature>
<keyword evidence="1" id="KW-1133">Transmembrane helix</keyword>
<dbReference type="InterPro" id="IPR045691">
    <property type="entry name" value="DUF6056"/>
</dbReference>
<gene>
    <name evidence="2" type="ORF">HMPREF1068_00249</name>
</gene>
<evidence type="ECO:0000256" key="1">
    <source>
        <dbReference type="SAM" id="Phobius"/>
    </source>
</evidence>
<dbReference type="STRING" id="997884.HMPREF1068_00249"/>
<dbReference type="Pfam" id="PF19528">
    <property type="entry name" value="DUF6056"/>
    <property type="match status" value="1"/>
</dbReference>
<keyword evidence="1" id="KW-0812">Transmembrane</keyword>
<evidence type="ECO:0000313" key="3">
    <source>
        <dbReference type="Proteomes" id="UP000003089"/>
    </source>
</evidence>
<dbReference type="EMBL" id="AGXS01000003">
    <property type="protein sequence ID" value="EIY54536.1"/>
    <property type="molecule type" value="Genomic_DNA"/>
</dbReference>
<feature type="transmembrane region" description="Helical" evidence="1">
    <location>
        <begin position="83"/>
        <end position="103"/>
    </location>
</feature>
<proteinExistence type="predicted"/>
<reference evidence="2 3" key="1">
    <citation type="submission" date="2012-02" db="EMBL/GenBank/DDBJ databases">
        <title>The Genome Sequence of Bacteroides nordii CL02T12C05.</title>
        <authorList>
            <consortium name="The Broad Institute Genome Sequencing Platform"/>
            <person name="Earl A."/>
            <person name="Ward D."/>
            <person name="Feldgarden M."/>
            <person name="Gevers D."/>
            <person name="Zitomersky N.L."/>
            <person name="Coyne M.J."/>
            <person name="Comstock L.E."/>
            <person name="Young S.K."/>
            <person name="Zeng Q."/>
            <person name="Gargeya S."/>
            <person name="Fitzgerald M."/>
            <person name="Haas B."/>
            <person name="Abouelleil A."/>
            <person name="Alvarado L."/>
            <person name="Arachchi H.M."/>
            <person name="Berlin A."/>
            <person name="Chapman S.B."/>
            <person name="Gearin G."/>
            <person name="Goldberg J."/>
            <person name="Griggs A."/>
            <person name="Gujja S."/>
            <person name="Hansen M."/>
            <person name="Heiman D."/>
            <person name="Howarth C."/>
            <person name="Larimer J."/>
            <person name="Lui A."/>
            <person name="MacDonald P.J.P."/>
            <person name="McCowen C."/>
            <person name="Montmayeur A."/>
            <person name="Murphy C."/>
            <person name="Neiman D."/>
            <person name="Pearson M."/>
            <person name="Priest M."/>
            <person name="Roberts A."/>
            <person name="Saif S."/>
            <person name="Shea T."/>
            <person name="Sisk P."/>
            <person name="Stolte C."/>
            <person name="Sykes S."/>
            <person name="Wortman J."/>
            <person name="Nusbaum C."/>
            <person name="Birren B."/>
        </authorList>
    </citation>
    <scope>NUCLEOTIDE SEQUENCE [LARGE SCALE GENOMIC DNA]</scope>
    <source>
        <strain evidence="2 3">CL02T12C05</strain>
    </source>
</reference>
<feature type="transmembrane region" description="Helical" evidence="1">
    <location>
        <begin position="367"/>
        <end position="384"/>
    </location>
</feature>
<sequence>MYFKFEKKWIENTLILIGISALIPLIILSIYTQPCNDDYNYALRDSSTNFIYAGIDTYLNFSGRYFATFISRLNPLIYHSLEAYKIYTIILLCVFLFAMYYLVSTLSSKTLNKREKIALTALLFIVYIIQCPSISQSFYWFSGYAAYTFPSILLIWLFGSLLKPTQILRTILNILLVICIAGSNEISTVILFCTLAFINIEWRLQHNKKWNRSFLLLWVVAAICTLIVVLSPGNAVRMQGETSSNNIIWTIGGSILQTLSWFPIWGSVLLMISIIYIPLFGKRISESTSEKLHLLFSIKIKHFLLFFIITLFLTHIPPTWGLGTVAIGRLANAIYVFFILCWLYLTQLIINRYPGIITLQNNKYYQFIYLAFFFFFTFNTVYNIDGNIMTSYVDLITGKARKYYLELNKRHLLLKDNQSTEKVIKIPGIETIPKTIYFKDISSDKDSWENETYRTYWNCCPQIYIEDTPKIEYSNMEYLKLFMKEIRKNNFSRTEE</sequence>